<dbReference type="SUPFAM" id="SSF51338">
    <property type="entry name" value="Composite domain of metallo-dependent hydrolases"/>
    <property type="match status" value="1"/>
</dbReference>
<dbReference type="EMBL" id="CP001140">
    <property type="protein sequence ID" value="ACL10568.1"/>
    <property type="molecule type" value="Genomic_DNA"/>
</dbReference>
<name>B8D321_DESA1</name>
<dbReference type="PANTHER" id="PTHR11113:SF2">
    <property type="entry name" value="ADENINE DEAMINASE"/>
    <property type="match status" value="1"/>
</dbReference>
<evidence type="ECO:0000256" key="1">
    <source>
        <dbReference type="ARBA" id="ARBA00006773"/>
    </source>
</evidence>
<dbReference type="InterPro" id="IPR006680">
    <property type="entry name" value="Amidohydro-rel"/>
</dbReference>
<protein>
    <recommendedName>
        <fullName evidence="2 6">Adenine deaminase</fullName>
        <shortName evidence="6">Adenase</shortName>
        <shortName evidence="6">Adenine aminase</shortName>
        <ecNumber evidence="2 6">3.5.4.2</ecNumber>
    </recommendedName>
</protein>
<dbReference type="PANTHER" id="PTHR11113">
    <property type="entry name" value="N-ACETYLGLUCOSAMINE-6-PHOSPHATE DEACETYLASE"/>
    <property type="match status" value="1"/>
</dbReference>
<evidence type="ECO:0000259" key="8">
    <source>
        <dbReference type="Pfam" id="PF13382"/>
    </source>
</evidence>
<dbReference type="CDD" id="cd01295">
    <property type="entry name" value="AdeC"/>
    <property type="match status" value="1"/>
</dbReference>
<dbReference type="InterPro" id="IPR026912">
    <property type="entry name" value="Adenine_deam_C"/>
</dbReference>
<keyword evidence="4 6" id="KW-0464">Manganese</keyword>
<dbReference type="InterPro" id="IPR032466">
    <property type="entry name" value="Metal_Hydrolase"/>
</dbReference>
<feature type="domain" description="Amidohydrolase-related" evidence="7">
    <location>
        <begin position="83"/>
        <end position="366"/>
    </location>
</feature>
<comment type="similarity">
    <text evidence="1 6">Belongs to the metallo-dependent hydrolases superfamily. Adenine deaminase family.</text>
</comment>
<sequence>MPSYFASFNPDERAELINTAMGRTPADIVVTNINLVSSTTGEILEDASIIIKGRRIARIGEIADVSKYISSRTIVIDGRKRYAVPGFIDLHIHIESTLLDPIGFSKIALKHGTTTVVADPHEIVNVLGLKGLEIFTKVSRELPLKILYEVPSCVPATDPSYMLETPGNIVSSREVKEALNMDGIIGLGEVMDFISVVNANREVISKIQAASERRMVIDGHAPLLSDEKLDAYIAAGILSDHESTGSREALEKLRRGMYIFIREGSAWRDLKALLPLIRDRDCMLCSFVSDDVNVFDLFTKGHMDRIINLAIEYGVDPVKAIQYATINPALRLHLEDQIGSITPGRLGDIVITERIDHIKPVTTIANGSIIYYEGELKKVIKKAQYPEEALNTVKIGVDPSSLSIPPRIEVREGSVLANVIEVTPGSALTKWRILDVEVSEHKVLPDPSRDIMYITVIDRHKATGSHSSGLIKGLGFKAGAIAQTIAHDTHNLIVAGWSKEDMMVAVERVMRLQGGIVIVDDGKIVSEIELKLAGLMSIKEPDEVFGEYLNMVNTLRTRFQLDFESFFMTLALVSLPVIPDLRITDKGLVDVMKGRLVPLVVEASRR</sequence>
<evidence type="ECO:0000259" key="7">
    <source>
        <dbReference type="Pfam" id="PF01979"/>
    </source>
</evidence>
<dbReference type="NCBIfam" id="TIGR01178">
    <property type="entry name" value="ade"/>
    <property type="match status" value="1"/>
</dbReference>
<dbReference type="SUPFAM" id="SSF51556">
    <property type="entry name" value="Metallo-dependent hydrolases"/>
    <property type="match status" value="1"/>
</dbReference>
<accession>B8D321</accession>
<comment type="cofactor">
    <cofactor evidence="6">
        <name>Mn(2+)</name>
        <dbReference type="ChEBI" id="CHEBI:29035"/>
    </cofactor>
</comment>
<organism evidence="9 10">
    <name type="scientific">Desulfurococcus amylolyticus (strain DSM 18924 / JCM 16383 / VKM B-2413 / 1221n)</name>
    <name type="common">Desulfurococcus kamchatkensis</name>
    <dbReference type="NCBI Taxonomy" id="490899"/>
    <lineage>
        <taxon>Archaea</taxon>
        <taxon>Thermoproteota</taxon>
        <taxon>Thermoprotei</taxon>
        <taxon>Desulfurococcales</taxon>
        <taxon>Desulfurococcaceae</taxon>
        <taxon>Desulfurococcus</taxon>
    </lineage>
</organism>
<proteinExistence type="inferred from homology"/>
<evidence type="ECO:0000256" key="4">
    <source>
        <dbReference type="ARBA" id="ARBA00023211"/>
    </source>
</evidence>
<dbReference type="EC" id="3.5.4.2" evidence="2 6"/>
<dbReference type="GO" id="GO:0006146">
    <property type="term" value="P:adenine catabolic process"/>
    <property type="evidence" value="ECO:0007669"/>
    <property type="project" value="InterPro"/>
</dbReference>
<dbReference type="InterPro" id="IPR006679">
    <property type="entry name" value="Adenine_deam"/>
</dbReference>
<dbReference type="Proteomes" id="UP000006903">
    <property type="component" value="Chromosome"/>
</dbReference>
<dbReference type="HOGENOM" id="CLU_027935_0_0_2"/>
<dbReference type="Pfam" id="PF01979">
    <property type="entry name" value="Amidohydro_1"/>
    <property type="match status" value="1"/>
</dbReference>
<evidence type="ECO:0000313" key="10">
    <source>
        <dbReference type="Proteomes" id="UP000006903"/>
    </source>
</evidence>
<dbReference type="InterPro" id="IPR011059">
    <property type="entry name" value="Metal-dep_hydrolase_composite"/>
</dbReference>
<dbReference type="eggNOG" id="arCOG00693">
    <property type="taxonomic scope" value="Archaea"/>
</dbReference>
<evidence type="ECO:0000256" key="2">
    <source>
        <dbReference type="ARBA" id="ARBA00012782"/>
    </source>
</evidence>
<keyword evidence="3 6" id="KW-0378">Hydrolase</keyword>
<dbReference type="STRING" id="490899.DKAM_0242"/>
<dbReference type="Gene3D" id="2.30.40.10">
    <property type="entry name" value="Urease, subunit C, domain 1"/>
    <property type="match status" value="1"/>
</dbReference>
<dbReference type="AlphaFoldDB" id="B8D321"/>
<evidence type="ECO:0000256" key="3">
    <source>
        <dbReference type="ARBA" id="ARBA00022801"/>
    </source>
</evidence>
<reference evidence="9 10" key="1">
    <citation type="journal article" date="2009" name="J. Bacteriol.">
        <title>Complete genome sequence of the anaerobic, protein-degrading hyperthermophilic crenarchaeon Desulfurococcus kamchatkensis.</title>
        <authorList>
            <person name="Ravin N.V."/>
            <person name="Mardanov A.V."/>
            <person name="Beletsky A.V."/>
            <person name="Kublanov I.V."/>
            <person name="Kolganova T.V."/>
            <person name="Lebedinsky A.V."/>
            <person name="Chernyh N.A."/>
            <person name="Bonch-Osmolovskaya E.A."/>
            <person name="Skryabin K.G."/>
        </authorList>
    </citation>
    <scope>NUCLEOTIDE SEQUENCE [LARGE SCALE GENOMIC DNA]</scope>
    <source>
        <strain evidence="10">DSM 18924 / JCM 16383 / VKM B-2413 / 1221n</strain>
    </source>
</reference>
<evidence type="ECO:0000313" key="9">
    <source>
        <dbReference type="EMBL" id="ACL10568.1"/>
    </source>
</evidence>
<dbReference type="GO" id="GO:0000034">
    <property type="term" value="F:adenine deaminase activity"/>
    <property type="evidence" value="ECO:0007669"/>
    <property type="project" value="UniProtKB-UniRule"/>
</dbReference>
<evidence type="ECO:0000256" key="6">
    <source>
        <dbReference type="HAMAP-Rule" id="MF_01518"/>
    </source>
</evidence>
<dbReference type="Pfam" id="PF13382">
    <property type="entry name" value="Adenine_deam_C"/>
    <property type="match status" value="1"/>
</dbReference>
<dbReference type="KEGG" id="dka:DKAM_0242"/>
<dbReference type="HAMAP" id="MF_01518">
    <property type="entry name" value="Adenine_deamin"/>
    <property type="match status" value="1"/>
</dbReference>
<feature type="domain" description="Adenine deaminase C-terminal" evidence="8">
    <location>
        <begin position="427"/>
        <end position="593"/>
    </location>
</feature>
<comment type="catalytic activity">
    <reaction evidence="5 6">
        <text>adenine + H2O + H(+) = hypoxanthine + NH4(+)</text>
        <dbReference type="Rhea" id="RHEA:23688"/>
        <dbReference type="ChEBI" id="CHEBI:15377"/>
        <dbReference type="ChEBI" id="CHEBI:15378"/>
        <dbReference type="ChEBI" id="CHEBI:16708"/>
        <dbReference type="ChEBI" id="CHEBI:17368"/>
        <dbReference type="ChEBI" id="CHEBI:28938"/>
        <dbReference type="EC" id="3.5.4.2"/>
    </reaction>
</comment>
<evidence type="ECO:0000256" key="5">
    <source>
        <dbReference type="ARBA" id="ARBA00047720"/>
    </source>
</evidence>
<gene>
    <name evidence="6" type="primary">ade</name>
    <name evidence="9" type="ordered locus">DKAM_0242</name>
</gene>
<dbReference type="Gene3D" id="3.20.20.140">
    <property type="entry name" value="Metal-dependent hydrolases"/>
    <property type="match status" value="1"/>
</dbReference>